<gene>
    <name evidence="1" type="ORF">UJA718_LOCUS48025</name>
</gene>
<sequence>QRQRQQLLKQIREQEYESRALDAMKDDFISDRRDRFRRSYAIRKDLETDWSGALDMKR</sequence>
<protein>
    <submittedName>
        <fullName evidence="1">Uncharacterized protein</fullName>
    </submittedName>
</protein>
<feature type="non-terminal residue" evidence="1">
    <location>
        <position position="1"/>
    </location>
</feature>
<dbReference type="EMBL" id="CAJOBP010094098">
    <property type="protein sequence ID" value="CAF4956705.1"/>
    <property type="molecule type" value="Genomic_DNA"/>
</dbReference>
<evidence type="ECO:0000313" key="2">
    <source>
        <dbReference type="Proteomes" id="UP000663873"/>
    </source>
</evidence>
<name>A0A821YBI8_9BILA</name>
<accession>A0A821YBI8</accession>
<dbReference type="AlphaFoldDB" id="A0A821YBI8"/>
<proteinExistence type="predicted"/>
<keyword evidence="2" id="KW-1185">Reference proteome</keyword>
<organism evidence="1 2">
    <name type="scientific">Rotaria socialis</name>
    <dbReference type="NCBI Taxonomy" id="392032"/>
    <lineage>
        <taxon>Eukaryota</taxon>
        <taxon>Metazoa</taxon>
        <taxon>Spiralia</taxon>
        <taxon>Gnathifera</taxon>
        <taxon>Rotifera</taxon>
        <taxon>Eurotatoria</taxon>
        <taxon>Bdelloidea</taxon>
        <taxon>Philodinida</taxon>
        <taxon>Philodinidae</taxon>
        <taxon>Rotaria</taxon>
    </lineage>
</organism>
<feature type="non-terminal residue" evidence="1">
    <location>
        <position position="58"/>
    </location>
</feature>
<dbReference type="Proteomes" id="UP000663873">
    <property type="component" value="Unassembled WGS sequence"/>
</dbReference>
<comment type="caution">
    <text evidence="1">The sequence shown here is derived from an EMBL/GenBank/DDBJ whole genome shotgun (WGS) entry which is preliminary data.</text>
</comment>
<reference evidence="1" key="1">
    <citation type="submission" date="2021-02" db="EMBL/GenBank/DDBJ databases">
        <authorList>
            <person name="Nowell W R."/>
        </authorList>
    </citation>
    <scope>NUCLEOTIDE SEQUENCE</scope>
</reference>
<evidence type="ECO:0000313" key="1">
    <source>
        <dbReference type="EMBL" id="CAF4956705.1"/>
    </source>
</evidence>